<dbReference type="EC" id="2.7.10.-" evidence="10"/>
<name>A0A518GE37_9BACT</name>
<dbReference type="InterPro" id="IPR027417">
    <property type="entry name" value="P-loop_NTPase"/>
</dbReference>
<feature type="region of interest" description="Disordered" evidence="7">
    <location>
        <begin position="202"/>
        <end position="221"/>
    </location>
</feature>
<dbReference type="EMBL" id="CP036298">
    <property type="protein sequence ID" value="QDV26808.1"/>
    <property type="molecule type" value="Genomic_DNA"/>
</dbReference>
<dbReference type="KEGG" id="ahel:Q31a_51870"/>
<dbReference type="GO" id="GO:0005524">
    <property type="term" value="F:ATP binding"/>
    <property type="evidence" value="ECO:0007669"/>
    <property type="project" value="UniProtKB-KW"/>
</dbReference>
<proteinExistence type="predicted"/>
<evidence type="ECO:0000313" key="10">
    <source>
        <dbReference type="EMBL" id="QDV26808.1"/>
    </source>
</evidence>
<evidence type="ECO:0000256" key="7">
    <source>
        <dbReference type="SAM" id="MobiDB-lite"/>
    </source>
</evidence>
<gene>
    <name evidence="10" type="primary">etk</name>
    <name evidence="10" type="ORF">Q31a_51870</name>
</gene>
<dbReference type="AlphaFoldDB" id="A0A518GE37"/>
<dbReference type="NCBIfam" id="TIGR01007">
    <property type="entry name" value="eps_fam"/>
    <property type="match status" value="1"/>
</dbReference>
<dbReference type="OrthoDB" id="236626at2"/>
<dbReference type="SUPFAM" id="SSF52540">
    <property type="entry name" value="P-loop containing nucleoside triphosphate hydrolases"/>
    <property type="match status" value="1"/>
</dbReference>
<dbReference type="CDD" id="cd05387">
    <property type="entry name" value="BY-kinase"/>
    <property type="match status" value="1"/>
</dbReference>
<keyword evidence="5" id="KW-0829">Tyrosine-protein kinase</keyword>
<evidence type="ECO:0000256" key="1">
    <source>
        <dbReference type="ARBA" id="ARBA00022679"/>
    </source>
</evidence>
<dbReference type="InterPro" id="IPR025669">
    <property type="entry name" value="AAA_dom"/>
</dbReference>
<keyword evidence="4" id="KW-0067">ATP-binding</keyword>
<keyword evidence="8" id="KW-0472">Membrane</keyword>
<dbReference type="RefSeq" id="WP_145083234.1">
    <property type="nucleotide sequence ID" value="NZ_CP036298.1"/>
</dbReference>
<keyword evidence="11" id="KW-1185">Reference proteome</keyword>
<dbReference type="Gene3D" id="3.40.50.300">
    <property type="entry name" value="P-loop containing nucleotide triphosphate hydrolases"/>
    <property type="match status" value="1"/>
</dbReference>
<reference evidence="10 11" key="1">
    <citation type="submission" date="2019-02" db="EMBL/GenBank/DDBJ databases">
        <title>Deep-cultivation of Planctomycetes and their phenomic and genomic characterization uncovers novel biology.</title>
        <authorList>
            <person name="Wiegand S."/>
            <person name="Jogler M."/>
            <person name="Boedeker C."/>
            <person name="Pinto D."/>
            <person name="Vollmers J."/>
            <person name="Rivas-Marin E."/>
            <person name="Kohn T."/>
            <person name="Peeters S.H."/>
            <person name="Heuer A."/>
            <person name="Rast P."/>
            <person name="Oberbeckmann S."/>
            <person name="Bunk B."/>
            <person name="Jeske O."/>
            <person name="Meyerdierks A."/>
            <person name="Storesund J.E."/>
            <person name="Kallscheuer N."/>
            <person name="Luecker S."/>
            <person name="Lage O.M."/>
            <person name="Pohl T."/>
            <person name="Merkel B.J."/>
            <person name="Hornburger P."/>
            <person name="Mueller R.-W."/>
            <person name="Bruemmer F."/>
            <person name="Labrenz M."/>
            <person name="Spormann A.M."/>
            <person name="Op den Camp H."/>
            <person name="Overmann J."/>
            <person name="Amann R."/>
            <person name="Jetten M.S.M."/>
            <person name="Mascher T."/>
            <person name="Medema M.H."/>
            <person name="Devos D.P."/>
            <person name="Kaster A.-K."/>
            <person name="Ovreas L."/>
            <person name="Rohde M."/>
            <person name="Galperin M.Y."/>
            <person name="Jogler C."/>
        </authorList>
    </citation>
    <scope>NUCLEOTIDE SEQUENCE [LARGE SCALE GENOMIC DNA]</scope>
    <source>
        <strain evidence="10 11">Q31a</strain>
    </source>
</reference>
<evidence type="ECO:0000256" key="8">
    <source>
        <dbReference type="SAM" id="Phobius"/>
    </source>
</evidence>
<evidence type="ECO:0000259" key="9">
    <source>
        <dbReference type="Pfam" id="PF13614"/>
    </source>
</evidence>
<evidence type="ECO:0000256" key="6">
    <source>
        <dbReference type="SAM" id="Coils"/>
    </source>
</evidence>
<evidence type="ECO:0000256" key="5">
    <source>
        <dbReference type="ARBA" id="ARBA00023137"/>
    </source>
</evidence>
<dbReference type="InterPro" id="IPR050445">
    <property type="entry name" value="Bact_polysacc_biosynth/exp"/>
</dbReference>
<keyword evidence="8" id="KW-1133">Transmembrane helix</keyword>
<feature type="coiled-coil region" evidence="6">
    <location>
        <begin position="273"/>
        <end position="323"/>
    </location>
</feature>
<evidence type="ECO:0000256" key="3">
    <source>
        <dbReference type="ARBA" id="ARBA00022777"/>
    </source>
</evidence>
<feature type="compositionally biased region" description="Basic and acidic residues" evidence="7">
    <location>
        <begin position="205"/>
        <end position="216"/>
    </location>
</feature>
<feature type="coiled-coil region" evidence="6">
    <location>
        <begin position="348"/>
        <end position="413"/>
    </location>
</feature>
<keyword evidence="1 10" id="KW-0808">Transferase</keyword>
<sequence length="714" mass="79320">MQNPATAKNASPPAFDPWLLWIAFRKHWGWVLPMGFLFASAAGLAVWSQFVPEFEATHIMEANRDYVLAQSLHNTSRDLARSERQLITNALVLDPVLADPALKKAPSLSNPLTAERQIRKRLSIGNAGTDNLLTISYRDTDKVMAAAVCNAVAESYLQVRRRFDDERMGNVEAWLVQPIEQWKRNVESLRANLAELTKSANGYDPFKESSPRERDASQMVQVRSELSNIEAEKTVTRGRINALQSQADNPSEEKLPPLNPRDIDYLVAEDSQVQKAKLALEDVKTKIRNIEREERQELFADRYARLKEDVPRLEEDIRNAEVAARPQVISTLQGLVAEREALKRAEQIEEFQLQLDELDIRQAALQKEYEVEKSRLEKQGGETAEIFFAREDYEQAAEILSQLNNRLATLRTERGRGSSVSTMAAAKVPSWPIEEIPFKKVIMAGGAAFLLPFALALLLEFRMKRLTHVGGIEAQNLAPVLGEIARIPGGARSTQGHRLFEESIDALRANLLFKLEGARTIAVTSAMSSEGKSSVASQLAISLAKTSQTTVLLIDADLRSPDQHDLFGLPNEPGLCKLLGGQSKLSDCIDKSLGDLVHVIPAGRLHANPHNLLTKSKMEKLFADLESEYRYIVVDTAPVLPASETLAATSACDATLLCAMRDISRTDHVKRTQNRLLASGTNVIGVVFSGVPSSDYAYRYGDYHYTTANLPPPH</sequence>
<keyword evidence="2" id="KW-0547">Nucleotide-binding</keyword>
<protein>
    <submittedName>
        <fullName evidence="10">Tyrosine-protein kinase etk</fullName>
        <ecNumber evidence="10">2.7.10.-</ecNumber>
    </submittedName>
</protein>
<evidence type="ECO:0000313" key="11">
    <source>
        <dbReference type="Proteomes" id="UP000318017"/>
    </source>
</evidence>
<feature type="domain" description="AAA" evidence="9">
    <location>
        <begin position="519"/>
        <end position="649"/>
    </location>
</feature>
<dbReference type="Proteomes" id="UP000318017">
    <property type="component" value="Chromosome"/>
</dbReference>
<dbReference type="PANTHER" id="PTHR32309:SF31">
    <property type="entry name" value="CAPSULAR EXOPOLYSACCHARIDE FAMILY"/>
    <property type="match status" value="1"/>
</dbReference>
<feature type="transmembrane region" description="Helical" evidence="8">
    <location>
        <begin position="28"/>
        <end position="50"/>
    </location>
</feature>
<dbReference type="InterPro" id="IPR005702">
    <property type="entry name" value="Wzc-like_C"/>
</dbReference>
<evidence type="ECO:0000256" key="2">
    <source>
        <dbReference type="ARBA" id="ARBA00022741"/>
    </source>
</evidence>
<dbReference type="GO" id="GO:0004713">
    <property type="term" value="F:protein tyrosine kinase activity"/>
    <property type="evidence" value="ECO:0007669"/>
    <property type="project" value="UniProtKB-KW"/>
</dbReference>
<dbReference type="Pfam" id="PF13614">
    <property type="entry name" value="AAA_31"/>
    <property type="match status" value="1"/>
</dbReference>
<keyword evidence="3 10" id="KW-0418">Kinase</keyword>
<dbReference type="PANTHER" id="PTHR32309">
    <property type="entry name" value="TYROSINE-PROTEIN KINASE"/>
    <property type="match status" value="1"/>
</dbReference>
<keyword evidence="8" id="KW-0812">Transmembrane</keyword>
<keyword evidence="6" id="KW-0175">Coiled coil</keyword>
<accession>A0A518GE37</accession>
<evidence type="ECO:0000256" key="4">
    <source>
        <dbReference type="ARBA" id="ARBA00022840"/>
    </source>
</evidence>
<organism evidence="10 11">
    <name type="scientific">Aureliella helgolandensis</name>
    <dbReference type="NCBI Taxonomy" id="2527968"/>
    <lineage>
        <taxon>Bacteria</taxon>
        <taxon>Pseudomonadati</taxon>
        <taxon>Planctomycetota</taxon>
        <taxon>Planctomycetia</taxon>
        <taxon>Pirellulales</taxon>
        <taxon>Pirellulaceae</taxon>
        <taxon>Aureliella</taxon>
    </lineage>
</organism>